<dbReference type="Gene3D" id="2.60.40.3010">
    <property type="match status" value="1"/>
</dbReference>
<feature type="signal peptide" evidence="2">
    <location>
        <begin position="1"/>
        <end position="21"/>
    </location>
</feature>
<dbReference type="InterPro" id="IPR011042">
    <property type="entry name" value="6-blade_b-propeller_TolB-like"/>
</dbReference>
<evidence type="ECO:0000256" key="1">
    <source>
        <dbReference type="ARBA" id="ARBA00009820"/>
    </source>
</evidence>
<keyword evidence="2" id="KW-0732">Signal</keyword>
<dbReference type="Pfam" id="PF22352">
    <property type="entry name" value="K319L-like_PKD"/>
    <property type="match status" value="1"/>
</dbReference>
<dbReference type="RefSeq" id="WP_210851714.1">
    <property type="nucleotide sequence ID" value="NZ_JAGQDD010000001.1"/>
</dbReference>
<gene>
    <name evidence="3" type="ORF">KAK03_03180</name>
</gene>
<comment type="caution">
    <text evidence="3">The sequence shown here is derived from an EMBL/GenBank/DDBJ whole genome shotgun (WGS) entry which is preliminary data.</text>
</comment>
<comment type="similarity">
    <text evidence="1">Belongs to the TolB family.</text>
</comment>
<dbReference type="Gene3D" id="2.120.10.30">
    <property type="entry name" value="TolB, C-terminal domain"/>
    <property type="match status" value="2"/>
</dbReference>
<proteinExistence type="inferred from homology"/>
<dbReference type="Proteomes" id="UP000676246">
    <property type="component" value="Unassembled WGS sequence"/>
</dbReference>
<evidence type="ECO:0000313" key="3">
    <source>
        <dbReference type="EMBL" id="MBQ0929474.1"/>
    </source>
</evidence>
<protein>
    <submittedName>
        <fullName evidence="3">PD40 domain-containing protein</fullName>
    </submittedName>
</protein>
<keyword evidence="4" id="KW-1185">Reference proteome</keyword>
<evidence type="ECO:0000256" key="2">
    <source>
        <dbReference type="SAM" id="SignalP"/>
    </source>
</evidence>
<evidence type="ECO:0000313" key="4">
    <source>
        <dbReference type="Proteomes" id="UP000676246"/>
    </source>
</evidence>
<dbReference type="EMBL" id="JAGQDD010000001">
    <property type="protein sequence ID" value="MBQ0929474.1"/>
    <property type="molecule type" value="Genomic_DNA"/>
</dbReference>
<dbReference type="SUPFAM" id="SSF69304">
    <property type="entry name" value="Tricorn protease N-terminal domain"/>
    <property type="match status" value="1"/>
</dbReference>
<reference evidence="3 4" key="1">
    <citation type="submission" date="2021-04" db="EMBL/GenBank/DDBJ databases">
        <title>The genome sequence of Ideonella sp. 3Y2.</title>
        <authorList>
            <person name="Liu Y."/>
        </authorList>
    </citation>
    <scope>NUCLEOTIDE SEQUENCE [LARGE SCALE GENOMIC DNA]</scope>
    <source>
        <strain evidence="3 4">3Y2</strain>
    </source>
</reference>
<name>A0A940YGD5_9BURK</name>
<accession>A0A940YGD5</accession>
<feature type="chain" id="PRO_5036768415" evidence="2">
    <location>
        <begin position="22"/>
        <end position="694"/>
    </location>
</feature>
<organism evidence="3 4">
    <name type="scientific">Ideonella alba</name>
    <dbReference type="NCBI Taxonomy" id="2824118"/>
    <lineage>
        <taxon>Bacteria</taxon>
        <taxon>Pseudomonadati</taxon>
        <taxon>Pseudomonadota</taxon>
        <taxon>Betaproteobacteria</taxon>
        <taxon>Burkholderiales</taxon>
        <taxon>Sphaerotilaceae</taxon>
        <taxon>Ideonella</taxon>
    </lineage>
</organism>
<dbReference type="InterPro" id="IPR011659">
    <property type="entry name" value="WD40"/>
</dbReference>
<dbReference type="PANTHER" id="PTHR36842">
    <property type="entry name" value="PROTEIN TOLB HOMOLOG"/>
    <property type="match status" value="1"/>
</dbReference>
<dbReference type="Pfam" id="PF07676">
    <property type="entry name" value="PD40"/>
    <property type="match status" value="2"/>
</dbReference>
<sequence length="694" mass="72097">MPRAFLRATALALLIPAAVKAAVIDAGIDQQVNIGQTTRLTGSALNLHNLPMSGTQWTQLAGPTVTLSSTTVPNPTFVAPSVTQDTDLRFRFQAVDAQGATQSDEVVIRVRATASNMPPLLSIGANRSVYKYANGQSCASGFDYDGTIVSRQWTQLSGPTLKNLVLQDGQTCISYTVPGVKSLKEVVFQVLATDNQGATSTDLLSLWLVPQLPPVTPELQAGARRVQLNWTAVNKAASYEVCRALVAVPDVGQCASLGGQLTTLPGKATAWVDTSVVPGTTYHYALRAIDGAGAPGRAGNSRSVLALDSSTSVLLRAYGGSGPSVSADGRYVVFTTAATLVSNDTNGVYDVYLHDRLNNSFTLVSTNPAGVSGNGLSMWGAISGDGRSVVFESGASDLVAGDGNGFADIFVRDLRSGTTSLVTTGSNGNSRAPNISADGRWIAYVSQASNLVAGDTNGAADLFAFDRQSGQTQRVSVHTGGAQSQGVPYLMTRPPSLSADGQKIAFVSAANDLVDGDGNGQQDAFVRDLAAGTTVRVGTQADVPVLAGDGRTVFFASWDSSLTPVAFSSWAMFSRDLGTGALAIESVNANGLGSNGMSFLASASHDGRFLVFDSFATNLVAGSGTQQQVYRRDRVTGQLSLVSQNNAGTVANGASMDPVIARLNPGVVVFSSAGTNLDPRDPGSSIDLYVRETP</sequence>
<dbReference type="InterPro" id="IPR013783">
    <property type="entry name" value="Ig-like_fold"/>
</dbReference>
<dbReference type="AlphaFoldDB" id="A0A940YGD5"/>
<dbReference type="Gene3D" id="2.60.40.10">
    <property type="entry name" value="Immunoglobulins"/>
    <property type="match status" value="2"/>
</dbReference>
<dbReference type="InterPro" id="IPR036116">
    <property type="entry name" value="FN3_sf"/>
</dbReference>
<dbReference type="SUPFAM" id="SSF49265">
    <property type="entry name" value="Fibronectin type III"/>
    <property type="match status" value="1"/>
</dbReference>